<dbReference type="InterPro" id="IPR034660">
    <property type="entry name" value="DinB/YfiT-like"/>
</dbReference>
<comment type="caution">
    <text evidence="4">The sequence shown here is derived from an EMBL/GenBank/DDBJ whole genome shotgun (WGS) entry which is preliminary data.</text>
</comment>
<feature type="binding site" evidence="3">
    <location>
        <position position="127"/>
    </location>
    <ligand>
        <name>a divalent metal cation</name>
        <dbReference type="ChEBI" id="CHEBI:60240"/>
    </ligand>
</feature>
<evidence type="ECO:0000256" key="2">
    <source>
        <dbReference type="ARBA" id="ARBA00022723"/>
    </source>
</evidence>
<dbReference type="AlphaFoldDB" id="A0A2N3LI01"/>
<keyword evidence="5" id="KW-1185">Reference proteome</keyword>
<dbReference type="EMBL" id="PIQO01000012">
    <property type="protein sequence ID" value="PKR84231.1"/>
    <property type="molecule type" value="Genomic_DNA"/>
</dbReference>
<dbReference type="RefSeq" id="WP_101355148.1">
    <property type="nucleotide sequence ID" value="NZ_PIQO01000012.1"/>
</dbReference>
<accession>A0A2N3LI01</accession>
<dbReference type="SUPFAM" id="SSF109854">
    <property type="entry name" value="DinB/YfiT-like putative metalloenzymes"/>
    <property type="match status" value="1"/>
</dbReference>
<proteinExistence type="inferred from homology"/>
<feature type="binding site" evidence="3">
    <location>
        <position position="131"/>
    </location>
    <ligand>
        <name>a divalent metal cation</name>
        <dbReference type="ChEBI" id="CHEBI:60240"/>
    </ligand>
</feature>
<name>A0A2N3LI01_9BACI</name>
<protein>
    <recommendedName>
        <fullName evidence="6">Damage-inducible protein DinB</fullName>
    </recommendedName>
</protein>
<dbReference type="Pfam" id="PF05163">
    <property type="entry name" value="DinB"/>
    <property type="match status" value="1"/>
</dbReference>
<dbReference type="InterPro" id="IPR007837">
    <property type="entry name" value="DinB"/>
</dbReference>
<dbReference type="Proteomes" id="UP000233440">
    <property type="component" value="Unassembled WGS sequence"/>
</dbReference>
<keyword evidence="2 3" id="KW-0479">Metal-binding</keyword>
<gene>
    <name evidence="4" type="ORF">CWO92_15630</name>
</gene>
<evidence type="ECO:0008006" key="6">
    <source>
        <dbReference type="Google" id="ProtNLM"/>
    </source>
</evidence>
<sequence>MFQSISEFLNQWEHESSSTQKVLDALTDASLRQQVSAEGRDLGRIAWHVVASLHEMISKTGLLFEGATSEQDAPTSAKKIADQYRQTNEAMVSAIKEQWNDQSLKEEHDMFGRQMPNGASLLLVILHQTHHRGQMTVLMRQAGLKVPGIYGPSQEEWSAIGMEPPKL</sequence>
<comment type="similarity">
    <text evidence="1">Belongs to the DinB family.</text>
</comment>
<evidence type="ECO:0000256" key="3">
    <source>
        <dbReference type="PIRSR" id="PIRSR607837-1"/>
    </source>
</evidence>
<dbReference type="Gene3D" id="1.20.120.450">
    <property type="entry name" value="dinb family like domain"/>
    <property type="match status" value="1"/>
</dbReference>
<evidence type="ECO:0000313" key="5">
    <source>
        <dbReference type="Proteomes" id="UP000233440"/>
    </source>
</evidence>
<feature type="binding site" evidence="3">
    <location>
        <position position="48"/>
    </location>
    <ligand>
        <name>a divalent metal cation</name>
        <dbReference type="ChEBI" id="CHEBI:60240"/>
    </ligand>
</feature>
<evidence type="ECO:0000256" key="1">
    <source>
        <dbReference type="ARBA" id="ARBA00008635"/>
    </source>
</evidence>
<organism evidence="4 5">
    <name type="scientific">Heyndrickxia camelliae</name>
    <dbReference type="NCBI Taxonomy" id="1707093"/>
    <lineage>
        <taxon>Bacteria</taxon>
        <taxon>Bacillati</taxon>
        <taxon>Bacillota</taxon>
        <taxon>Bacilli</taxon>
        <taxon>Bacillales</taxon>
        <taxon>Bacillaceae</taxon>
        <taxon>Heyndrickxia</taxon>
    </lineage>
</organism>
<dbReference type="GO" id="GO:0046872">
    <property type="term" value="F:metal ion binding"/>
    <property type="evidence" value="ECO:0007669"/>
    <property type="project" value="UniProtKB-KW"/>
</dbReference>
<evidence type="ECO:0000313" key="4">
    <source>
        <dbReference type="EMBL" id="PKR84231.1"/>
    </source>
</evidence>
<reference evidence="4 5" key="1">
    <citation type="submission" date="2017-11" db="EMBL/GenBank/DDBJ databases">
        <title>Bacillus camelliae sp. nov., isolated from pu'er tea.</title>
        <authorList>
            <person name="Niu L."/>
        </authorList>
    </citation>
    <scope>NUCLEOTIDE SEQUENCE [LARGE SCALE GENOMIC DNA]</scope>
    <source>
        <strain evidence="4 5">7578-1</strain>
    </source>
</reference>
<dbReference type="OrthoDB" id="119432at2"/>